<dbReference type="PANTHER" id="PTHR38454:SF1">
    <property type="entry name" value="INTEGRAL MEMBRANE PROTEIN"/>
    <property type="match status" value="1"/>
</dbReference>
<feature type="transmembrane region" description="Helical" evidence="1">
    <location>
        <begin position="438"/>
        <end position="457"/>
    </location>
</feature>
<protein>
    <submittedName>
        <fullName evidence="2">Copper ABC transporter permease</fullName>
    </submittedName>
</protein>
<dbReference type="PANTHER" id="PTHR38454">
    <property type="entry name" value="INTEGRAL MEMBRANE PROTEIN-RELATED"/>
    <property type="match status" value="1"/>
</dbReference>
<sequence length="862" mass="99325">MKNSYNILKKHGHYPAAFLIPALIMTVSYASQGIYWGSSTSPLLGDGFHQYVIFDTTLRNILHGSDSLFYTFTSGLGLNFYALSSYYLGSFLSPLVYFFDVHSMPDAVYLLTILKFGLMGLTSFMSLKGIFKHISHPHLLLLSTSYALMSFATSQLEIKTWLDVFILFPIILLGLHRLITQRKRVLYFTSLSILFIQNYYFGYMVAIFLTLWYLVQLSWDFKQRIKSFGDFFFVSLLAGLTSMIMLLPTFLDLRTHGEKLTKVSTLWTEDSWYLDFFAKNFIGSFDTTKYGSIPMIYVGLIPLIFAVLFFFLKQIQFHVKLLYGLLLGILIASFYLSPLDLFWQGMHAPNMFLHRYSWLLSVVILYMAAESLERLKDIHLWHFLLSFFLLFIGFLATFIYRQHYDFLGMVQYTLTVEFLVAYLLIFTTFFKKSLPKHIFLLASLFFAVFELGLNTFYQIDGIASEWVFSSRDSYAKDSQEMNKLVNFAKQENDEFFRTEKLVAQTGNDSMKYNYNGISQFSSVRNTAASSTMDKLGFKSSGTNLNLRYQNNSILMDSLMAIKYNISESNPNKYGFTPLETAEHLTLFENKNSLPLAILSNNRYKDVKFDNLTLDNQSKFLNQLSGLDLQYYYRLTPKDSQATQEINGRITVNADASNDEHIASASYTIDIPANSQVYLTLAHLTFSNSDKEAVDITVNDQTMHYSLNNVFPFFNLGYFKEKTTATIRISFPDNKHVSFNTPEFYRVNTEHFQEAIDTIKEQDVTVISSKNTVTAHYQAQKDTSLIFTLPYDKGWTATQDGKPLPIQKVQKGLMKVDVKKGNGIVTLHFIPQGFKIGSICFFSGILLFIFYHRWQNRQTNRHS</sequence>
<feature type="transmembrane region" description="Helical" evidence="1">
    <location>
        <begin position="78"/>
        <end position="99"/>
    </location>
</feature>
<keyword evidence="1" id="KW-1133">Transmembrane helix</keyword>
<feature type="transmembrane region" description="Helical" evidence="1">
    <location>
        <begin position="351"/>
        <end position="368"/>
    </location>
</feature>
<reference evidence="2" key="1">
    <citation type="journal article" date="2014" name="Int. J. Syst. Evol. Microbiol.">
        <title>Complete genome sequence of Corynebacterium casei LMG S-19264T (=DSM 44701T), isolated from a smear-ripened cheese.</title>
        <authorList>
            <consortium name="US DOE Joint Genome Institute (JGI-PGF)"/>
            <person name="Walter F."/>
            <person name="Albersmeier A."/>
            <person name="Kalinowski J."/>
            <person name="Ruckert C."/>
        </authorList>
    </citation>
    <scope>NUCLEOTIDE SEQUENCE</scope>
    <source>
        <strain evidence="2">CGMCC 1.15533</strain>
    </source>
</reference>
<feature type="transmembrane region" description="Helical" evidence="1">
    <location>
        <begin position="293"/>
        <end position="312"/>
    </location>
</feature>
<feature type="transmembrane region" description="Helical" evidence="1">
    <location>
        <begin position="108"/>
        <end position="131"/>
    </location>
</feature>
<feature type="transmembrane region" description="Helical" evidence="1">
    <location>
        <begin position="321"/>
        <end position="339"/>
    </location>
</feature>
<feature type="transmembrane region" description="Helical" evidence="1">
    <location>
        <begin position="832"/>
        <end position="850"/>
    </location>
</feature>
<feature type="transmembrane region" description="Helical" evidence="1">
    <location>
        <begin position="137"/>
        <end position="154"/>
    </location>
</feature>
<dbReference type="RefSeq" id="WP_068990103.1">
    <property type="nucleotide sequence ID" value="NZ_BMJN01000001.1"/>
</dbReference>
<feature type="transmembrane region" description="Helical" evidence="1">
    <location>
        <begin position="406"/>
        <end position="426"/>
    </location>
</feature>
<comment type="caution">
    <text evidence="2">The sequence shown here is derived from an EMBL/GenBank/DDBJ whole genome shotgun (WGS) entry which is preliminary data.</text>
</comment>
<feature type="transmembrane region" description="Helical" evidence="1">
    <location>
        <begin position="161"/>
        <end position="179"/>
    </location>
</feature>
<accession>A0A917A2Z5</accession>
<gene>
    <name evidence="2" type="ORF">GCM10011510_01340</name>
</gene>
<evidence type="ECO:0000313" key="3">
    <source>
        <dbReference type="Proteomes" id="UP000660801"/>
    </source>
</evidence>
<keyword evidence="1" id="KW-0472">Membrane</keyword>
<feature type="transmembrane region" description="Helical" evidence="1">
    <location>
        <begin position="380"/>
        <end position="400"/>
    </location>
</feature>
<feature type="transmembrane region" description="Helical" evidence="1">
    <location>
        <begin position="231"/>
        <end position="251"/>
    </location>
</feature>
<evidence type="ECO:0000313" key="2">
    <source>
        <dbReference type="EMBL" id="GGE23965.1"/>
    </source>
</evidence>
<keyword evidence="1" id="KW-0812">Transmembrane</keyword>
<feature type="transmembrane region" description="Helical" evidence="1">
    <location>
        <begin position="199"/>
        <end position="219"/>
    </location>
</feature>
<dbReference type="EMBL" id="BMJN01000001">
    <property type="protein sequence ID" value="GGE23965.1"/>
    <property type="molecule type" value="Genomic_DNA"/>
</dbReference>
<keyword evidence="3" id="KW-1185">Reference proteome</keyword>
<reference evidence="2" key="2">
    <citation type="submission" date="2020-09" db="EMBL/GenBank/DDBJ databases">
        <authorList>
            <person name="Sun Q."/>
            <person name="Zhou Y."/>
        </authorList>
    </citation>
    <scope>NUCLEOTIDE SEQUENCE</scope>
    <source>
        <strain evidence="2">CGMCC 1.15533</strain>
    </source>
</reference>
<dbReference type="InterPro" id="IPR018580">
    <property type="entry name" value="Uncharacterised_YfhO"/>
</dbReference>
<name>A0A917A2Z5_9STRE</name>
<dbReference type="OrthoDB" id="9815466at2"/>
<dbReference type="Proteomes" id="UP000660801">
    <property type="component" value="Unassembled WGS sequence"/>
</dbReference>
<organism evidence="2 3">
    <name type="scientific">Streptococcus himalayensis</name>
    <dbReference type="NCBI Taxonomy" id="1888195"/>
    <lineage>
        <taxon>Bacteria</taxon>
        <taxon>Bacillati</taxon>
        <taxon>Bacillota</taxon>
        <taxon>Bacilli</taxon>
        <taxon>Lactobacillales</taxon>
        <taxon>Streptococcaceae</taxon>
        <taxon>Streptococcus</taxon>
    </lineage>
</organism>
<dbReference type="Pfam" id="PF09586">
    <property type="entry name" value="YfhO"/>
    <property type="match status" value="1"/>
</dbReference>
<proteinExistence type="predicted"/>
<evidence type="ECO:0000256" key="1">
    <source>
        <dbReference type="SAM" id="Phobius"/>
    </source>
</evidence>
<dbReference type="AlphaFoldDB" id="A0A917A2Z5"/>
<feature type="transmembrane region" description="Helical" evidence="1">
    <location>
        <begin position="12"/>
        <end position="35"/>
    </location>
</feature>